<organism evidence="2 3">
    <name type="scientific">Propionicimonas paludicola</name>
    <dbReference type="NCBI Taxonomy" id="185243"/>
    <lineage>
        <taxon>Bacteria</taxon>
        <taxon>Bacillati</taxon>
        <taxon>Actinomycetota</taxon>
        <taxon>Actinomycetes</taxon>
        <taxon>Propionibacteriales</taxon>
        <taxon>Nocardioidaceae</taxon>
        <taxon>Propionicimonas</taxon>
    </lineage>
</organism>
<dbReference type="Pfam" id="PF01869">
    <property type="entry name" value="BcrAD_BadFG"/>
    <property type="match status" value="1"/>
</dbReference>
<name>A0A2A9CPS3_9ACTN</name>
<keyword evidence="2" id="KW-0808">Transferase</keyword>
<dbReference type="AlphaFoldDB" id="A0A2A9CPS3"/>
<sequence length="321" mass="32699">MGLSPVVIAVDGGGTKTDVVALRPDGELVGRVRGGGSNPQVIGLANSVALLDDLVHHAAGEAPVTAAGLYLSGLDLPRELSAMNAAIVGRPWATDAVIDNDLFALLRTGTAEPNAVAVICGTGINAVGVRADGAKVRFPALGHISGDWGGGSGLGSEVLWHVARANDGRGPQTALTEVVLSRLKVASVDALIEQLHFGERDYEELNTLAPEVFALGDHDEIAAALVERQAAEIVAMAVSCLRRLDLLGVPVPVVLGGGILAAGYHQLMTGVIAGLAAQAPSAHPVVVRSLPVVGAALLTLSRVTTSTQALAVALDALSEHQ</sequence>
<comment type="caution">
    <text evidence="2">The sequence shown here is derived from an EMBL/GenBank/DDBJ whole genome shotgun (WGS) entry which is preliminary data.</text>
</comment>
<proteinExistence type="predicted"/>
<dbReference type="InterPro" id="IPR002731">
    <property type="entry name" value="ATPase_BadF"/>
</dbReference>
<protein>
    <submittedName>
        <fullName evidence="2">N-acetylglucosamine kinase-like BadF-type ATPase</fullName>
    </submittedName>
</protein>
<gene>
    <name evidence="2" type="ORF">ATK74_0059</name>
</gene>
<accession>A0A2A9CPS3</accession>
<dbReference type="GO" id="GO:0016301">
    <property type="term" value="F:kinase activity"/>
    <property type="evidence" value="ECO:0007669"/>
    <property type="project" value="UniProtKB-KW"/>
</dbReference>
<evidence type="ECO:0000313" key="3">
    <source>
        <dbReference type="Proteomes" id="UP000226079"/>
    </source>
</evidence>
<dbReference type="Gene3D" id="3.30.420.40">
    <property type="match status" value="2"/>
</dbReference>
<dbReference type="PANTHER" id="PTHR43190:SF3">
    <property type="entry name" value="N-ACETYL-D-GLUCOSAMINE KINASE"/>
    <property type="match status" value="1"/>
</dbReference>
<dbReference type="RefSeq" id="WP_098459163.1">
    <property type="nucleotide sequence ID" value="NZ_PDJC01000001.1"/>
</dbReference>
<evidence type="ECO:0000313" key="2">
    <source>
        <dbReference type="EMBL" id="PFG15539.1"/>
    </source>
</evidence>
<dbReference type="InterPro" id="IPR043129">
    <property type="entry name" value="ATPase_NBD"/>
</dbReference>
<keyword evidence="3" id="KW-1185">Reference proteome</keyword>
<dbReference type="EMBL" id="PDJC01000001">
    <property type="protein sequence ID" value="PFG15539.1"/>
    <property type="molecule type" value="Genomic_DNA"/>
</dbReference>
<reference evidence="2 3" key="1">
    <citation type="submission" date="2017-10" db="EMBL/GenBank/DDBJ databases">
        <title>Sequencing the genomes of 1000 actinobacteria strains.</title>
        <authorList>
            <person name="Klenk H.-P."/>
        </authorList>
    </citation>
    <scope>NUCLEOTIDE SEQUENCE [LARGE SCALE GENOMIC DNA]</scope>
    <source>
        <strain evidence="2 3">DSM 15597</strain>
    </source>
</reference>
<dbReference type="InterPro" id="IPR052519">
    <property type="entry name" value="Euk-type_GlcNAc_Kinase"/>
</dbReference>
<dbReference type="PANTHER" id="PTHR43190">
    <property type="entry name" value="N-ACETYL-D-GLUCOSAMINE KINASE"/>
    <property type="match status" value="1"/>
</dbReference>
<keyword evidence="2" id="KW-0418">Kinase</keyword>
<dbReference type="Proteomes" id="UP000226079">
    <property type="component" value="Unassembled WGS sequence"/>
</dbReference>
<feature type="domain" description="ATPase BadF/BadG/BcrA/BcrD type" evidence="1">
    <location>
        <begin position="10"/>
        <end position="298"/>
    </location>
</feature>
<dbReference type="OrthoDB" id="5524856at2"/>
<evidence type="ECO:0000259" key="1">
    <source>
        <dbReference type="Pfam" id="PF01869"/>
    </source>
</evidence>
<dbReference type="SUPFAM" id="SSF53067">
    <property type="entry name" value="Actin-like ATPase domain"/>
    <property type="match status" value="2"/>
</dbReference>